<dbReference type="PROSITE" id="PS50891">
    <property type="entry name" value="LOB"/>
    <property type="match status" value="1"/>
</dbReference>
<dbReference type="PANTHER" id="PTHR31301:SF186">
    <property type="entry name" value="OS09G0364100 PROTEIN"/>
    <property type="match status" value="1"/>
</dbReference>
<comment type="similarity">
    <text evidence="1">Belongs to the LOB domain-containing protein family.</text>
</comment>
<gene>
    <name evidence="3" type="ORF">FCM35_KLT16479</name>
</gene>
<evidence type="ECO:0000259" key="2">
    <source>
        <dbReference type="PROSITE" id="PS50891"/>
    </source>
</evidence>
<accession>A0A833RPS6</accession>
<name>A0A833RPS6_9POAL</name>
<dbReference type="EMBL" id="SWLB01000004">
    <property type="protein sequence ID" value="KAF3339008.1"/>
    <property type="molecule type" value="Genomic_DNA"/>
</dbReference>
<keyword evidence="4" id="KW-1185">Reference proteome</keyword>
<evidence type="ECO:0000313" key="4">
    <source>
        <dbReference type="Proteomes" id="UP000623129"/>
    </source>
</evidence>
<feature type="domain" description="LOB" evidence="2">
    <location>
        <begin position="64"/>
        <end position="165"/>
    </location>
</feature>
<reference evidence="3" key="1">
    <citation type="submission" date="2020-01" db="EMBL/GenBank/DDBJ databases">
        <title>Genome sequence of Kobresia littledalei, the first chromosome-level genome in the family Cyperaceae.</title>
        <authorList>
            <person name="Qu G."/>
        </authorList>
    </citation>
    <scope>NUCLEOTIDE SEQUENCE</scope>
    <source>
        <strain evidence="3">C.B.Clarke</strain>
        <tissue evidence="3">Leaf</tissue>
    </source>
</reference>
<evidence type="ECO:0000256" key="1">
    <source>
        <dbReference type="ARBA" id="ARBA00005474"/>
    </source>
</evidence>
<dbReference type="Proteomes" id="UP000623129">
    <property type="component" value="Unassembled WGS sequence"/>
</dbReference>
<dbReference type="PANTHER" id="PTHR31301">
    <property type="entry name" value="LOB DOMAIN-CONTAINING PROTEIN 4-RELATED"/>
    <property type="match status" value="1"/>
</dbReference>
<dbReference type="AlphaFoldDB" id="A0A833RPS6"/>
<dbReference type="InterPro" id="IPR004883">
    <property type="entry name" value="LOB"/>
</dbReference>
<proteinExistence type="inferred from homology"/>
<sequence>MPSTTSSSSTFSHSFSHNLVTSPSSSSPSIDIPSRDANSIVHVNVNAVTPHDLPLSAPTTPISSACAACKYQRRKCGPQCMLAPYFPPERQSDFQNAHKLFGVSNIVKKLRQLSAPDRQKAVNTMVYEANMRAENPSGGCYHIIKYYEEVIRNMEVELNTIQGEINKFRVNQCNFETNQHDIDQPYPGPYKIN</sequence>
<protein>
    <submittedName>
        <fullName evidence="3">LOB domain-containing protein 27-like protein</fullName>
    </submittedName>
</protein>
<evidence type="ECO:0000313" key="3">
    <source>
        <dbReference type="EMBL" id="KAF3339008.1"/>
    </source>
</evidence>
<comment type="caution">
    <text evidence="3">The sequence shown here is derived from an EMBL/GenBank/DDBJ whole genome shotgun (WGS) entry which is preliminary data.</text>
</comment>
<organism evidence="3 4">
    <name type="scientific">Carex littledalei</name>
    <dbReference type="NCBI Taxonomy" id="544730"/>
    <lineage>
        <taxon>Eukaryota</taxon>
        <taxon>Viridiplantae</taxon>
        <taxon>Streptophyta</taxon>
        <taxon>Embryophyta</taxon>
        <taxon>Tracheophyta</taxon>
        <taxon>Spermatophyta</taxon>
        <taxon>Magnoliopsida</taxon>
        <taxon>Liliopsida</taxon>
        <taxon>Poales</taxon>
        <taxon>Cyperaceae</taxon>
        <taxon>Cyperoideae</taxon>
        <taxon>Cariceae</taxon>
        <taxon>Carex</taxon>
        <taxon>Carex subgen. Euthyceras</taxon>
    </lineage>
</organism>
<dbReference type="Pfam" id="PF03195">
    <property type="entry name" value="LOB"/>
    <property type="match status" value="1"/>
</dbReference>
<dbReference type="OrthoDB" id="1893065at2759"/>